<keyword evidence="3" id="KW-0221">Differentiation</keyword>
<keyword evidence="11" id="KW-1185">Reference proteome</keyword>
<dbReference type="AlphaFoldDB" id="A0A0D9VWH4"/>
<feature type="region of interest" description="Disordered" evidence="8">
    <location>
        <begin position="1"/>
        <end position="32"/>
    </location>
</feature>
<dbReference type="GO" id="GO:0005634">
    <property type="term" value="C:nucleus"/>
    <property type="evidence" value="ECO:0007669"/>
    <property type="project" value="UniProtKB-SubCell"/>
</dbReference>
<evidence type="ECO:0000256" key="4">
    <source>
        <dbReference type="ARBA" id="ARBA00023015"/>
    </source>
</evidence>
<accession>A0A0D9VWH4</accession>
<evidence type="ECO:0000313" key="10">
    <source>
        <dbReference type="EnsemblPlants" id="LPERR03G21860.1"/>
    </source>
</evidence>
<reference evidence="10" key="3">
    <citation type="submission" date="2015-04" db="UniProtKB">
        <authorList>
            <consortium name="EnsemblPlants"/>
        </authorList>
    </citation>
    <scope>IDENTIFICATION</scope>
</reference>
<evidence type="ECO:0000256" key="5">
    <source>
        <dbReference type="ARBA" id="ARBA00023125"/>
    </source>
</evidence>
<dbReference type="Gene3D" id="1.10.10.60">
    <property type="entry name" value="Homeodomain-like"/>
    <property type="match status" value="1"/>
</dbReference>
<keyword evidence="6" id="KW-0804">Transcription</keyword>
<dbReference type="InterPro" id="IPR009057">
    <property type="entry name" value="Homeodomain-like_sf"/>
</dbReference>
<feature type="domain" description="Myb-like" evidence="9">
    <location>
        <begin position="109"/>
        <end position="157"/>
    </location>
</feature>
<feature type="compositionally biased region" description="Gly residues" evidence="8">
    <location>
        <begin position="84"/>
        <end position="102"/>
    </location>
</feature>
<dbReference type="SUPFAM" id="SSF46689">
    <property type="entry name" value="Homeodomain-like"/>
    <property type="match status" value="1"/>
</dbReference>
<keyword evidence="7" id="KW-0539">Nucleus</keyword>
<dbReference type="HOGENOM" id="CLU_063340_0_0_1"/>
<dbReference type="InterPro" id="IPR006447">
    <property type="entry name" value="Myb_dom_plants"/>
</dbReference>
<sequence>MATTATAPDLSLHISPPSAADMAGRSGGGGEMEQLAEPKLCLGFDMVATQHNGGCSLQQQQQRLHQPSQIQRFKKSAIGSPVLSGGGGNGGAARSGNGGGGKRSSRAPRMRWTTALHAHFVQAVELLGGHERATPKSVLELMNVKDLTLAHVKSHLQASHGYMRDMGFLRTGGGEMDGFDVLGNTSSIAITNIRSSHQERAIRNKERRIVGLNHQ</sequence>
<evidence type="ECO:0000256" key="6">
    <source>
        <dbReference type="ARBA" id="ARBA00023163"/>
    </source>
</evidence>
<dbReference type="GO" id="GO:0006355">
    <property type="term" value="P:regulation of DNA-templated transcription"/>
    <property type="evidence" value="ECO:0007669"/>
    <property type="project" value="InterPro"/>
</dbReference>
<dbReference type="PANTHER" id="PTHR31496">
    <property type="entry name" value="TRANSCRIPTION FACTOR KAN2-RELATED"/>
    <property type="match status" value="1"/>
</dbReference>
<comment type="subcellular location">
    <subcellularLocation>
        <location evidence="1">Nucleus</location>
    </subcellularLocation>
</comment>
<dbReference type="GO" id="GO:0000976">
    <property type="term" value="F:transcription cis-regulatory region binding"/>
    <property type="evidence" value="ECO:0007669"/>
    <property type="project" value="InterPro"/>
</dbReference>
<dbReference type="Proteomes" id="UP000032180">
    <property type="component" value="Chromosome 3"/>
</dbReference>
<keyword evidence="5" id="KW-0238">DNA-binding</keyword>
<proteinExistence type="predicted"/>
<organism evidence="10 11">
    <name type="scientific">Leersia perrieri</name>
    <dbReference type="NCBI Taxonomy" id="77586"/>
    <lineage>
        <taxon>Eukaryota</taxon>
        <taxon>Viridiplantae</taxon>
        <taxon>Streptophyta</taxon>
        <taxon>Embryophyta</taxon>
        <taxon>Tracheophyta</taxon>
        <taxon>Spermatophyta</taxon>
        <taxon>Magnoliopsida</taxon>
        <taxon>Liliopsida</taxon>
        <taxon>Poales</taxon>
        <taxon>Poaceae</taxon>
        <taxon>BOP clade</taxon>
        <taxon>Oryzoideae</taxon>
        <taxon>Oryzeae</taxon>
        <taxon>Oryzinae</taxon>
        <taxon>Leersia</taxon>
    </lineage>
</organism>
<dbReference type="PANTHER" id="PTHR31496:SF28">
    <property type="entry name" value="G2-LIKE TRANSCRIPTION FACTOR"/>
    <property type="match status" value="1"/>
</dbReference>
<evidence type="ECO:0000256" key="7">
    <source>
        <dbReference type="ARBA" id="ARBA00023242"/>
    </source>
</evidence>
<evidence type="ECO:0000256" key="1">
    <source>
        <dbReference type="ARBA" id="ARBA00004123"/>
    </source>
</evidence>
<dbReference type="GO" id="GO:0010158">
    <property type="term" value="P:abaxial cell fate specification"/>
    <property type="evidence" value="ECO:0007669"/>
    <property type="project" value="InterPro"/>
</dbReference>
<feature type="region of interest" description="Disordered" evidence="8">
    <location>
        <begin position="78"/>
        <end position="107"/>
    </location>
</feature>
<evidence type="ECO:0000259" key="9">
    <source>
        <dbReference type="Pfam" id="PF00249"/>
    </source>
</evidence>
<dbReference type="EnsemblPlants" id="LPERR03G21860.1">
    <property type="protein sequence ID" value="LPERR03G21860.1"/>
    <property type="gene ID" value="LPERR03G21860"/>
</dbReference>
<evidence type="ECO:0000256" key="8">
    <source>
        <dbReference type="SAM" id="MobiDB-lite"/>
    </source>
</evidence>
<dbReference type="Gramene" id="LPERR03G21860.1">
    <property type="protein sequence ID" value="LPERR03G21860.1"/>
    <property type="gene ID" value="LPERR03G21860"/>
</dbReference>
<dbReference type="Pfam" id="PF00249">
    <property type="entry name" value="Myb_DNA-binding"/>
    <property type="match status" value="1"/>
</dbReference>
<dbReference type="FunFam" id="1.10.10.60:FF:000002">
    <property type="entry name" value="Myb family transcription factor"/>
    <property type="match status" value="1"/>
</dbReference>
<name>A0A0D9VWH4_9ORYZ</name>
<dbReference type="InterPro" id="IPR044847">
    <property type="entry name" value="KAN_fam"/>
</dbReference>
<evidence type="ECO:0000256" key="3">
    <source>
        <dbReference type="ARBA" id="ARBA00022782"/>
    </source>
</evidence>
<dbReference type="InterPro" id="IPR001005">
    <property type="entry name" value="SANT/Myb"/>
</dbReference>
<dbReference type="NCBIfam" id="TIGR01557">
    <property type="entry name" value="myb_SHAQKYF"/>
    <property type="match status" value="1"/>
</dbReference>
<evidence type="ECO:0000313" key="11">
    <source>
        <dbReference type="Proteomes" id="UP000032180"/>
    </source>
</evidence>
<keyword evidence="4" id="KW-0805">Transcription regulation</keyword>
<evidence type="ECO:0000256" key="2">
    <source>
        <dbReference type="ARBA" id="ARBA00022473"/>
    </source>
</evidence>
<reference evidence="10 11" key="1">
    <citation type="submission" date="2012-08" db="EMBL/GenBank/DDBJ databases">
        <title>Oryza genome evolution.</title>
        <authorList>
            <person name="Wing R.A."/>
        </authorList>
    </citation>
    <scope>NUCLEOTIDE SEQUENCE</scope>
</reference>
<reference evidence="11" key="2">
    <citation type="submission" date="2013-12" db="EMBL/GenBank/DDBJ databases">
        <authorList>
            <person name="Yu Y."/>
            <person name="Lee S."/>
            <person name="de Baynast K."/>
            <person name="Wissotski M."/>
            <person name="Liu L."/>
            <person name="Talag J."/>
            <person name="Goicoechea J."/>
            <person name="Angelova A."/>
            <person name="Jetty R."/>
            <person name="Kudrna D."/>
            <person name="Golser W."/>
            <person name="Rivera L."/>
            <person name="Zhang J."/>
            <person name="Wing R."/>
        </authorList>
    </citation>
    <scope>NUCLEOTIDE SEQUENCE</scope>
</reference>
<protein>
    <recommendedName>
        <fullName evidence="9">Myb-like domain-containing protein</fullName>
    </recommendedName>
</protein>
<keyword evidence="2" id="KW-0217">Developmental protein</keyword>
<dbReference type="eggNOG" id="ENOG502R498">
    <property type="taxonomic scope" value="Eukaryota"/>
</dbReference>